<evidence type="ECO:0000256" key="1">
    <source>
        <dbReference type="SAM" id="SignalP"/>
    </source>
</evidence>
<dbReference type="Proteomes" id="UP000886523">
    <property type="component" value="Unassembled WGS sequence"/>
</dbReference>
<evidence type="ECO:0000313" key="2">
    <source>
        <dbReference type="EMBL" id="KAF9518137.1"/>
    </source>
</evidence>
<keyword evidence="3" id="KW-1185">Reference proteome</keyword>
<dbReference type="OrthoDB" id="2310204at2759"/>
<name>A0A9P6DY64_9AGAM</name>
<organism evidence="2 3">
    <name type="scientific">Hydnum rufescens UP504</name>
    <dbReference type="NCBI Taxonomy" id="1448309"/>
    <lineage>
        <taxon>Eukaryota</taxon>
        <taxon>Fungi</taxon>
        <taxon>Dikarya</taxon>
        <taxon>Basidiomycota</taxon>
        <taxon>Agaricomycotina</taxon>
        <taxon>Agaricomycetes</taxon>
        <taxon>Cantharellales</taxon>
        <taxon>Hydnaceae</taxon>
        <taxon>Hydnum</taxon>
    </lineage>
</organism>
<evidence type="ECO:0000313" key="3">
    <source>
        <dbReference type="Proteomes" id="UP000886523"/>
    </source>
</evidence>
<feature type="signal peptide" evidence="1">
    <location>
        <begin position="1"/>
        <end position="20"/>
    </location>
</feature>
<dbReference type="EMBL" id="MU128927">
    <property type="protein sequence ID" value="KAF9518137.1"/>
    <property type="molecule type" value="Genomic_DNA"/>
</dbReference>
<comment type="caution">
    <text evidence="2">The sequence shown here is derived from an EMBL/GenBank/DDBJ whole genome shotgun (WGS) entry which is preliminary data.</text>
</comment>
<protein>
    <submittedName>
        <fullName evidence="2">Uncharacterized protein</fullName>
    </submittedName>
</protein>
<accession>A0A9P6DY64</accession>
<dbReference type="AlphaFoldDB" id="A0A9P6DY64"/>
<proteinExistence type="predicted"/>
<reference evidence="2" key="1">
    <citation type="journal article" date="2020" name="Nat. Commun.">
        <title>Large-scale genome sequencing of mycorrhizal fungi provides insights into the early evolution of symbiotic traits.</title>
        <authorList>
            <person name="Miyauchi S."/>
            <person name="Kiss E."/>
            <person name="Kuo A."/>
            <person name="Drula E."/>
            <person name="Kohler A."/>
            <person name="Sanchez-Garcia M."/>
            <person name="Morin E."/>
            <person name="Andreopoulos B."/>
            <person name="Barry K.W."/>
            <person name="Bonito G."/>
            <person name="Buee M."/>
            <person name="Carver A."/>
            <person name="Chen C."/>
            <person name="Cichocki N."/>
            <person name="Clum A."/>
            <person name="Culley D."/>
            <person name="Crous P.W."/>
            <person name="Fauchery L."/>
            <person name="Girlanda M."/>
            <person name="Hayes R.D."/>
            <person name="Keri Z."/>
            <person name="LaButti K."/>
            <person name="Lipzen A."/>
            <person name="Lombard V."/>
            <person name="Magnuson J."/>
            <person name="Maillard F."/>
            <person name="Murat C."/>
            <person name="Nolan M."/>
            <person name="Ohm R.A."/>
            <person name="Pangilinan J."/>
            <person name="Pereira M.F."/>
            <person name="Perotto S."/>
            <person name="Peter M."/>
            <person name="Pfister S."/>
            <person name="Riley R."/>
            <person name="Sitrit Y."/>
            <person name="Stielow J.B."/>
            <person name="Szollosi G."/>
            <person name="Zifcakova L."/>
            <person name="Stursova M."/>
            <person name="Spatafora J.W."/>
            <person name="Tedersoo L."/>
            <person name="Vaario L.M."/>
            <person name="Yamada A."/>
            <person name="Yan M."/>
            <person name="Wang P."/>
            <person name="Xu J."/>
            <person name="Bruns T."/>
            <person name="Baldrian P."/>
            <person name="Vilgalys R."/>
            <person name="Dunand C."/>
            <person name="Henrissat B."/>
            <person name="Grigoriev I.V."/>
            <person name="Hibbett D."/>
            <person name="Nagy L.G."/>
            <person name="Martin F.M."/>
        </authorList>
    </citation>
    <scope>NUCLEOTIDE SEQUENCE</scope>
    <source>
        <strain evidence="2">UP504</strain>
    </source>
</reference>
<keyword evidence="1" id="KW-0732">Signal</keyword>
<sequence length="220" mass="23254">MFSSLLAFLGLLSPWSLLDPQTPLGPSVPYINPALNGGSMLDSSAGLGEPLNIIVSAFSSPKVLNTGGLENWARSFDFSTECFGINLGGPQSANLGDGRGWVNQTAVLRYDYMNVGVGTCLESLSGGNHFRFWQQVNTGAYFLACSVEEWLGQGHNIVPNGYDLGRDAIVASAEGQTSYKGVTYLSTVEYVTGLLTPGSTGINHGIAIDGKVAIITVKIK</sequence>
<gene>
    <name evidence="2" type="ORF">BS47DRAFT_1338730</name>
</gene>
<feature type="chain" id="PRO_5040466897" evidence="1">
    <location>
        <begin position="21"/>
        <end position="220"/>
    </location>
</feature>